<dbReference type="PANTHER" id="PTHR42781">
    <property type="entry name" value="SPERMIDINE/PUTRESCINE IMPORT ATP-BINDING PROTEIN POTA"/>
    <property type="match status" value="1"/>
</dbReference>
<accession>A0A1X7I1E2</accession>
<keyword evidence="3 5" id="KW-0067">ATP-binding</keyword>
<dbReference type="GO" id="GO:0016887">
    <property type="term" value="F:ATP hydrolysis activity"/>
    <property type="evidence" value="ECO:0007669"/>
    <property type="project" value="InterPro"/>
</dbReference>
<evidence type="ECO:0000256" key="3">
    <source>
        <dbReference type="ARBA" id="ARBA00022840"/>
    </source>
</evidence>
<evidence type="ECO:0000256" key="2">
    <source>
        <dbReference type="ARBA" id="ARBA00022741"/>
    </source>
</evidence>
<keyword evidence="1" id="KW-0813">Transport</keyword>
<name>A0A1X7I1E2_9BACL</name>
<dbReference type="STRING" id="1852522.SAMN06295960_0037"/>
<dbReference type="InterPro" id="IPR017871">
    <property type="entry name" value="ABC_transporter-like_CS"/>
</dbReference>
<dbReference type="GO" id="GO:0005524">
    <property type="term" value="F:ATP binding"/>
    <property type="evidence" value="ECO:0007669"/>
    <property type="project" value="UniProtKB-KW"/>
</dbReference>
<feature type="domain" description="ABC transporter" evidence="4">
    <location>
        <begin position="2"/>
        <end position="202"/>
    </location>
</feature>
<dbReference type="PANTHER" id="PTHR42781:SF4">
    <property type="entry name" value="SPERMIDINE_PUTRESCINE IMPORT ATP-BINDING PROTEIN POTA"/>
    <property type="match status" value="1"/>
</dbReference>
<sequence>MIEINNVSKSFEDKPLFANLNLKVEKGEFVIFSGPSGCGKTTLLNMIGAIEPIDNGEILVDNLNIQKRKNQLHYFKFKLGLLFQNFALVENKTVKENLNFVRKECRSGVSIEQALEWVGLADKLNKKIYTLSGGEQQRVALSRLMIKKCDIILADEPTGSLDSKNAEVVLDIIKQFHTQGKTVIMVTHDEEIKMRGERIIHL</sequence>
<dbReference type="OrthoDB" id="9791546at2"/>
<dbReference type="InterPro" id="IPR003439">
    <property type="entry name" value="ABC_transporter-like_ATP-bd"/>
</dbReference>
<protein>
    <submittedName>
        <fullName evidence="5">Putative ABC transport system ATP-binding protein</fullName>
    </submittedName>
</protein>
<dbReference type="InterPro" id="IPR027417">
    <property type="entry name" value="P-loop_NTPase"/>
</dbReference>
<dbReference type="EMBL" id="FXAZ01000001">
    <property type="protein sequence ID" value="SMG07998.1"/>
    <property type="molecule type" value="Genomic_DNA"/>
</dbReference>
<dbReference type="InterPro" id="IPR003593">
    <property type="entry name" value="AAA+_ATPase"/>
</dbReference>
<evidence type="ECO:0000256" key="1">
    <source>
        <dbReference type="ARBA" id="ARBA00022448"/>
    </source>
</evidence>
<evidence type="ECO:0000313" key="6">
    <source>
        <dbReference type="Proteomes" id="UP000193834"/>
    </source>
</evidence>
<dbReference type="SMART" id="SM00382">
    <property type="entry name" value="AAA"/>
    <property type="match status" value="1"/>
</dbReference>
<evidence type="ECO:0000259" key="4">
    <source>
        <dbReference type="PROSITE" id="PS50893"/>
    </source>
</evidence>
<organism evidence="5 6">
    <name type="scientific">Paenibacillus aquistagni</name>
    <dbReference type="NCBI Taxonomy" id="1852522"/>
    <lineage>
        <taxon>Bacteria</taxon>
        <taxon>Bacillati</taxon>
        <taxon>Bacillota</taxon>
        <taxon>Bacilli</taxon>
        <taxon>Bacillales</taxon>
        <taxon>Paenibacillaceae</taxon>
        <taxon>Paenibacillus</taxon>
    </lineage>
</organism>
<dbReference type="RefSeq" id="WP_085492367.1">
    <property type="nucleotide sequence ID" value="NZ_FXAZ01000001.1"/>
</dbReference>
<proteinExistence type="predicted"/>
<dbReference type="AlphaFoldDB" id="A0A1X7I1E2"/>
<reference evidence="5 6" key="1">
    <citation type="submission" date="2017-04" db="EMBL/GenBank/DDBJ databases">
        <authorList>
            <person name="Afonso C.L."/>
            <person name="Miller P.J."/>
            <person name="Scott M.A."/>
            <person name="Spackman E."/>
            <person name="Goraichik I."/>
            <person name="Dimitrov K.M."/>
            <person name="Suarez D.L."/>
            <person name="Swayne D.E."/>
        </authorList>
    </citation>
    <scope>NUCLEOTIDE SEQUENCE [LARGE SCALE GENOMIC DNA]</scope>
    <source>
        <strain evidence="5 6">11</strain>
    </source>
</reference>
<keyword evidence="2" id="KW-0547">Nucleotide-binding</keyword>
<dbReference type="Pfam" id="PF00005">
    <property type="entry name" value="ABC_tran"/>
    <property type="match status" value="1"/>
</dbReference>
<dbReference type="PROSITE" id="PS00211">
    <property type="entry name" value="ABC_TRANSPORTER_1"/>
    <property type="match status" value="1"/>
</dbReference>
<dbReference type="Proteomes" id="UP000193834">
    <property type="component" value="Unassembled WGS sequence"/>
</dbReference>
<dbReference type="InterPro" id="IPR050093">
    <property type="entry name" value="ABC_SmlMolc_Importer"/>
</dbReference>
<dbReference type="PROSITE" id="PS50893">
    <property type="entry name" value="ABC_TRANSPORTER_2"/>
    <property type="match status" value="1"/>
</dbReference>
<gene>
    <name evidence="5" type="ORF">SAMN06295960_0037</name>
</gene>
<dbReference type="Gene3D" id="3.40.50.300">
    <property type="entry name" value="P-loop containing nucleotide triphosphate hydrolases"/>
    <property type="match status" value="1"/>
</dbReference>
<dbReference type="SUPFAM" id="SSF52540">
    <property type="entry name" value="P-loop containing nucleoside triphosphate hydrolases"/>
    <property type="match status" value="1"/>
</dbReference>
<keyword evidence="6" id="KW-1185">Reference proteome</keyword>
<evidence type="ECO:0000313" key="5">
    <source>
        <dbReference type="EMBL" id="SMG07998.1"/>
    </source>
</evidence>